<dbReference type="EMBL" id="BMFL01000008">
    <property type="protein sequence ID" value="GGE97643.1"/>
    <property type="molecule type" value="Genomic_DNA"/>
</dbReference>
<dbReference type="Proteomes" id="UP000184120">
    <property type="component" value="Unassembled WGS sequence"/>
</dbReference>
<reference evidence="3" key="3">
    <citation type="submission" date="2016-11" db="EMBL/GenBank/DDBJ databases">
        <authorList>
            <person name="Varghese N."/>
            <person name="Submissions S."/>
        </authorList>
    </citation>
    <scope>NUCLEOTIDE SEQUENCE [LARGE SCALE GENOMIC DNA]</scope>
    <source>
        <strain evidence="3">DSM 27989</strain>
    </source>
</reference>
<name>A0A1M6YCT2_9FLAO</name>
<reference evidence="1" key="5">
    <citation type="submission" date="2024-05" db="EMBL/GenBank/DDBJ databases">
        <authorList>
            <person name="Sun Q."/>
            <person name="Zhou Y."/>
        </authorList>
    </citation>
    <scope>NUCLEOTIDE SEQUENCE</scope>
    <source>
        <strain evidence="1">CGMCC 1.12707</strain>
    </source>
</reference>
<dbReference type="Proteomes" id="UP000650994">
    <property type="component" value="Unassembled WGS sequence"/>
</dbReference>
<dbReference type="RefSeq" id="WP_143147280.1">
    <property type="nucleotide sequence ID" value="NZ_BMFL01000008.1"/>
</dbReference>
<keyword evidence="4" id="KW-1185">Reference proteome</keyword>
<protein>
    <submittedName>
        <fullName evidence="2">Uncharacterized protein</fullName>
    </submittedName>
</protein>
<evidence type="ECO:0000313" key="1">
    <source>
        <dbReference type="EMBL" id="GGE97643.1"/>
    </source>
</evidence>
<dbReference type="AlphaFoldDB" id="A0A1M6YCT2"/>
<reference evidence="2" key="2">
    <citation type="submission" date="2016-11" db="EMBL/GenBank/DDBJ databases">
        <authorList>
            <person name="Jaros S."/>
            <person name="Januszkiewicz K."/>
            <person name="Wedrychowicz H."/>
        </authorList>
    </citation>
    <scope>NUCLEOTIDE SEQUENCE [LARGE SCALE GENOMIC DNA]</scope>
    <source>
        <strain evidence="2">DSM 27989</strain>
    </source>
</reference>
<proteinExistence type="predicted"/>
<evidence type="ECO:0000313" key="3">
    <source>
        <dbReference type="Proteomes" id="UP000184120"/>
    </source>
</evidence>
<reference evidence="1" key="1">
    <citation type="journal article" date="2014" name="Int. J. Syst. Evol. Microbiol.">
        <title>Complete genome of a new Firmicutes species belonging to the dominant human colonic microbiota ('Ruminococcus bicirculans') reveals two chromosomes and a selective capacity to utilize plant glucans.</title>
        <authorList>
            <consortium name="NISC Comparative Sequencing Program"/>
            <person name="Wegmann U."/>
            <person name="Louis P."/>
            <person name="Goesmann A."/>
            <person name="Henrissat B."/>
            <person name="Duncan S.H."/>
            <person name="Flint H.J."/>
        </authorList>
    </citation>
    <scope>NUCLEOTIDE SEQUENCE</scope>
    <source>
        <strain evidence="1">CGMCC 1.12707</strain>
    </source>
</reference>
<gene>
    <name evidence="1" type="ORF">GCM10010984_14030</name>
    <name evidence="2" type="ORF">SAMN05443634_106197</name>
</gene>
<evidence type="ECO:0000313" key="4">
    <source>
        <dbReference type="Proteomes" id="UP000650994"/>
    </source>
</evidence>
<reference evidence="4" key="4">
    <citation type="journal article" date="2019" name="Int. J. Syst. Evol. Microbiol.">
        <title>The Global Catalogue of Microorganisms (GCM) 10K type strain sequencing project: providing services to taxonomists for standard genome sequencing and annotation.</title>
        <authorList>
            <consortium name="The Broad Institute Genomics Platform"/>
            <consortium name="The Broad Institute Genome Sequencing Center for Infectious Disease"/>
            <person name="Wu L."/>
            <person name="Ma J."/>
        </authorList>
    </citation>
    <scope>NUCLEOTIDE SEQUENCE [LARGE SCALE GENOMIC DNA]</scope>
    <source>
        <strain evidence="4">CGMCC 1.12707</strain>
    </source>
</reference>
<sequence>MMKKYFTFLFFCFSIIIFAQNLTLSDLLALRKKDIAEVDEYLTNKKWSFLEAEEPSDEILGSLTYAFGKSNYDDEALSFIKYYYSNYSTTKRIGIQIHKSSILNVFVNQIKSWGGKLYNSYVDDGAIIKIYRGSTMTYKVHTDTQSSDYGGTNTIYTLVIYTNEDFDLNS</sequence>
<dbReference type="OrthoDB" id="1351334at2"/>
<accession>A0A1M6YCT2</accession>
<organism evidence="2 3">
    <name type="scientific">Chishuiella changwenlii</name>
    <dbReference type="NCBI Taxonomy" id="1434701"/>
    <lineage>
        <taxon>Bacteria</taxon>
        <taxon>Pseudomonadati</taxon>
        <taxon>Bacteroidota</taxon>
        <taxon>Flavobacteriia</taxon>
        <taxon>Flavobacteriales</taxon>
        <taxon>Weeksellaceae</taxon>
        <taxon>Chishuiella</taxon>
    </lineage>
</organism>
<evidence type="ECO:0000313" key="2">
    <source>
        <dbReference type="EMBL" id="SHL16116.1"/>
    </source>
</evidence>
<dbReference type="EMBL" id="FRBH01000006">
    <property type="protein sequence ID" value="SHL16116.1"/>
    <property type="molecule type" value="Genomic_DNA"/>
</dbReference>